<comment type="caution">
    <text evidence="1">The sequence shown here is derived from an EMBL/GenBank/DDBJ whole genome shotgun (WGS) entry which is preliminary data.</text>
</comment>
<protein>
    <submittedName>
        <fullName evidence="1">Glycosyl transferase family 1</fullName>
    </submittedName>
</protein>
<keyword evidence="1" id="KW-0808">Transferase</keyword>
<dbReference type="PANTHER" id="PTHR12526">
    <property type="entry name" value="GLYCOSYLTRANSFERASE"/>
    <property type="match status" value="1"/>
</dbReference>
<accession>A0A8J3I2C2</accession>
<keyword evidence="2" id="KW-1185">Reference proteome</keyword>
<evidence type="ECO:0000313" key="1">
    <source>
        <dbReference type="EMBL" id="GHO46321.1"/>
    </source>
</evidence>
<dbReference type="EMBL" id="BNJF01000002">
    <property type="protein sequence ID" value="GHO46321.1"/>
    <property type="molecule type" value="Genomic_DNA"/>
</dbReference>
<evidence type="ECO:0000313" key="2">
    <source>
        <dbReference type="Proteomes" id="UP000612362"/>
    </source>
</evidence>
<organism evidence="1 2">
    <name type="scientific">Ktedonospora formicarum</name>
    <dbReference type="NCBI Taxonomy" id="2778364"/>
    <lineage>
        <taxon>Bacteria</taxon>
        <taxon>Bacillati</taxon>
        <taxon>Chloroflexota</taxon>
        <taxon>Ktedonobacteria</taxon>
        <taxon>Ktedonobacterales</taxon>
        <taxon>Ktedonobacteraceae</taxon>
        <taxon>Ktedonospora</taxon>
    </lineage>
</organism>
<dbReference type="Proteomes" id="UP000612362">
    <property type="component" value="Unassembled WGS sequence"/>
</dbReference>
<dbReference type="PANTHER" id="PTHR12526:SF600">
    <property type="entry name" value="GLYCOSYL TRANSFERASE GROUP 1"/>
    <property type="match status" value="1"/>
</dbReference>
<dbReference type="Gene3D" id="3.40.50.2000">
    <property type="entry name" value="Glycogen Phosphorylase B"/>
    <property type="match status" value="2"/>
</dbReference>
<name>A0A8J3I2C2_9CHLR</name>
<dbReference type="GO" id="GO:0016757">
    <property type="term" value="F:glycosyltransferase activity"/>
    <property type="evidence" value="ECO:0007669"/>
    <property type="project" value="TreeGrafter"/>
</dbReference>
<dbReference type="RefSeq" id="WP_220195705.1">
    <property type="nucleotide sequence ID" value="NZ_BNJF01000002.1"/>
</dbReference>
<dbReference type="AlphaFoldDB" id="A0A8J3I2C2"/>
<dbReference type="CDD" id="cd03801">
    <property type="entry name" value="GT4_PimA-like"/>
    <property type="match status" value="1"/>
</dbReference>
<proteinExistence type="predicted"/>
<reference evidence="1" key="1">
    <citation type="submission" date="2020-10" db="EMBL/GenBank/DDBJ databases">
        <title>Taxonomic study of unclassified bacteria belonging to the class Ktedonobacteria.</title>
        <authorList>
            <person name="Yabe S."/>
            <person name="Wang C.M."/>
            <person name="Zheng Y."/>
            <person name="Sakai Y."/>
            <person name="Cavaletti L."/>
            <person name="Monciardini P."/>
            <person name="Donadio S."/>
        </authorList>
    </citation>
    <scope>NUCLEOTIDE SEQUENCE</scope>
    <source>
        <strain evidence="1">SOSP1-1</strain>
    </source>
</reference>
<sequence>MRILFIAPYPLSRIRIRSYGFASQLARQHDITVLVLCSNQREALDVQILQNEGLNVIAVEDKRMWKVWRALRAIFSSQPLQVAFDASLRFRAAIEEQLAGVQFDIVHVEFIRALGALPPEISPPVIWDAVDCISLLYEYGAKHGATPMLRFIGKREAARTRAYERLQLQRFQHVLVTSPRDQQALEAIGRDGQIKEQGQPIAKITALPHGIDQEYYQYYRGERQPETLIFSGKMSFHANVAGALHLVQKIMPLIWRERPQVRLVIAGSKPPTSIRALAKDSRIEVTGYVADLRPAIQGARVAICPLPYAVGIQNKVLEAMALGTPVVASSHAAAGLQAVAGQDLLVADDPEQVAQATLRLLNDEDAWQTLSRQGHSYIQKYHNWNTITTDLIALYTQALNRVYEQDTNEDSIAGLTV</sequence>
<gene>
    <name evidence="1" type="ORF">KSX_44840</name>
</gene>
<dbReference type="Pfam" id="PF13692">
    <property type="entry name" value="Glyco_trans_1_4"/>
    <property type="match status" value="1"/>
</dbReference>
<dbReference type="SUPFAM" id="SSF53756">
    <property type="entry name" value="UDP-Glycosyltransferase/glycogen phosphorylase"/>
    <property type="match status" value="1"/>
</dbReference>